<gene>
    <name evidence="1" type="ORF">ALEPTO_LOCUS2628</name>
</gene>
<dbReference type="SUPFAM" id="SSF52047">
    <property type="entry name" value="RNI-like"/>
    <property type="match status" value="1"/>
</dbReference>
<protein>
    <submittedName>
        <fullName evidence="1">8422_t:CDS:1</fullName>
    </submittedName>
</protein>
<comment type="caution">
    <text evidence="1">The sequence shown here is derived from an EMBL/GenBank/DDBJ whole genome shotgun (WGS) entry which is preliminary data.</text>
</comment>
<dbReference type="OrthoDB" id="2357941at2759"/>
<keyword evidence="2" id="KW-1185">Reference proteome</keyword>
<dbReference type="AlphaFoldDB" id="A0A9N8WHR1"/>
<name>A0A9N8WHR1_9GLOM</name>
<dbReference type="Proteomes" id="UP000789508">
    <property type="component" value="Unassembled WGS sequence"/>
</dbReference>
<reference evidence="1" key="1">
    <citation type="submission" date="2021-06" db="EMBL/GenBank/DDBJ databases">
        <authorList>
            <person name="Kallberg Y."/>
            <person name="Tangrot J."/>
            <person name="Rosling A."/>
        </authorList>
    </citation>
    <scope>NUCLEOTIDE SEQUENCE</scope>
    <source>
        <strain evidence="1">FL130A</strain>
    </source>
</reference>
<proteinExistence type="predicted"/>
<sequence>MSVIQLSLECLDNVFEFLEEENSLYSSLFVNHEWLSVAAKILWRDPFGACLSPFDDEDQIEKFQRNSTDFINSLVSFLPNTVKNTIKELKFPESKNEKPLVDYLSFIQTLDYYQLYNYVGMWLNETQALSVGTRNATLKQKKQGPQFLLTQELCRLIIAKSDGIKKLSLHTTIRGPFGFVSPPVIPFTEFPGAPISFKELEHLICIVESEFSNIYKGLSYISQNIKGFEIVEYKQDNQEFANLINAQRDIQTFDYIGGNVQTTPRIAQALRERTQSLTKLSITGNNSIPLDIFNKSGFLESLELVGDFQVTEFRKLAETNLTKLRTLSLTFEKLYVKELITLLEHTNGNLTEIEILWDKHATGESEGINAIKSQLANCIPSSLQVLDLSKSNWVIDASTLATFLQQCERKLDAPLYLELCHMSDEIRSIFEEYQDKGVLTESECLKSLVIDDELLEETDNLSPYLEE</sequence>
<dbReference type="EMBL" id="CAJVPS010000405">
    <property type="protein sequence ID" value="CAG8483826.1"/>
    <property type="molecule type" value="Genomic_DNA"/>
</dbReference>
<organism evidence="1 2">
    <name type="scientific">Ambispora leptoticha</name>
    <dbReference type="NCBI Taxonomy" id="144679"/>
    <lineage>
        <taxon>Eukaryota</taxon>
        <taxon>Fungi</taxon>
        <taxon>Fungi incertae sedis</taxon>
        <taxon>Mucoromycota</taxon>
        <taxon>Glomeromycotina</taxon>
        <taxon>Glomeromycetes</taxon>
        <taxon>Archaeosporales</taxon>
        <taxon>Ambisporaceae</taxon>
        <taxon>Ambispora</taxon>
    </lineage>
</organism>
<dbReference type="InterPro" id="IPR032675">
    <property type="entry name" value="LRR_dom_sf"/>
</dbReference>
<evidence type="ECO:0000313" key="2">
    <source>
        <dbReference type="Proteomes" id="UP000789508"/>
    </source>
</evidence>
<dbReference type="Gene3D" id="3.80.10.10">
    <property type="entry name" value="Ribonuclease Inhibitor"/>
    <property type="match status" value="1"/>
</dbReference>
<evidence type="ECO:0000313" key="1">
    <source>
        <dbReference type="EMBL" id="CAG8483826.1"/>
    </source>
</evidence>
<accession>A0A9N8WHR1</accession>